<dbReference type="AlphaFoldDB" id="A0A397SPQ3"/>
<organism evidence="1 2">
    <name type="scientific">Glomus cerebriforme</name>
    <dbReference type="NCBI Taxonomy" id="658196"/>
    <lineage>
        <taxon>Eukaryota</taxon>
        <taxon>Fungi</taxon>
        <taxon>Fungi incertae sedis</taxon>
        <taxon>Mucoromycota</taxon>
        <taxon>Glomeromycotina</taxon>
        <taxon>Glomeromycetes</taxon>
        <taxon>Glomerales</taxon>
        <taxon>Glomeraceae</taxon>
        <taxon>Glomus</taxon>
    </lineage>
</organism>
<gene>
    <name evidence="1" type="ORF">C1645_832005</name>
</gene>
<dbReference type="OrthoDB" id="2330282at2759"/>
<comment type="caution">
    <text evidence="1">The sequence shown here is derived from an EMBL/GenBank/DDBJ whole genome shotgun (WGS) entry which is preliminary data.</text>
</comment>
<accession>A0A397SPQ3</accession>
<dbReference type="EMBL" id="QKYT01000480">
    <property type="protein sequence ID" value="RIA84614.1"/>
    <property type="molecule type" value="Genomic_DNA"/>
</dbReference>
<sequence length="163" mass="19207">MNFTHLYIIRNFDHRLITGAKRCFSEIEFLKCSTRINDNVLAGLIEICKLIKELELIIPMNHNNYGIIRLIEIPKKLTTVHFRYRENLPLPHLQILNGDYVSINVITSLIENTSGSLTKIKYIDMDYESLKLLFENWKGRHPMLLQIKLSLDFKDLIEKYKIS</sequence>
<protein>
    <submittedName>
        <fullName evidence="1">Uncharacterized protein</fullName>
    </submittedName>
</protein>
<keyword evidence="2" id="KW-1185">Reference proteome</keyword>
<evidence type="ECO:0000313" key="1">
    <source>
        <dbReference type="EMBL" id="RIA84614.1"/>
    </source>
</evidence>
<name>A0A397SPQ3_9GLOM</name>
<proteinExistence type="predicted"/>
<reference evidence="1 2" key="1">
    <citation type="submission" date="2018-06" db="EMBL/GenBank/DDBJ databases">
        <title>Comparative genomics reveals the genomic features of Rhizophagus irregularis, R. cerebriforme, R. diaphanum and Gigaspora rosea, and their symbiotic lifestyle signature.</title>
        <authorList>
            <person name="Morin E."/>
            <person name="San Clemente H."/>
            <person name="Chen E.C.H."/>
            <person name="De La Providencia I."/>
            <person name="Hainaut M."/>
            <person name="Kuo A."/>
            <person name="Kohler A."/>
            <person name="Murat C."/>
            <person name="Tang N."/>
            <person name="Roy S."/>
            <person name="Loubradou J."/>
            <person name="Henrissat B."/>
            <person name="Grigoriev I.V."/>
            <person name="Corradi N."/>
            <person name="Roux C."/>
            <person name="Martin F.M."/>
        </authorList>
    </citation>
    <scope>NUCLEOTIDE SEQUENCE [LARGE SCALE GENOMIC DNA]</scope>
    <source>
        <strain evidence="1 2">DAOM 227022</strain>
    </source>
</reference>
<dbReference type="Proteomes" id="UP000265703">
    <property type="component" value="Unassembled WGS sequence"/>
</dbReference>
<evidence type="ECO:0000313" key="2">
    <source>
        <dbReference type="Proteomes" id="UP000265703"/>
    </source>
</evidence>